<gene>
    <name evidence="2" type="ORF">N303_13449</name>
</gene>
<name>A0A091FY40_CUCCA</name>
<proteinExistence type="predicted"/>
<organism evidence="2 3">
    <name type="scientific">Cuculus canorus</name>
    <name type="common">Common cuckoo</name>
    <dbReference type="NCBI Taxonomy" id="55661"/>
    <lineage>
        <taxon>Eukaryota</taxon>
        <taxon>Metazoa</taxon>
        <taxon>Chordata</taxon>
        <taxon>Craniata</taxon>
        <taxon>Vertebrata</taxon>
        <taxon>Euteleostomi</taxon>
        <taxon>Archelosauria</taxon>
        <taxon>Archosauria</taxon>
        <taxon>Dinosauria</taxon>
        <taxon>Saurischia</taxon>
        <taxon>Theropoda</taxon>
        <taxon>Coelurosauria</taxon>
        <taxon>Aves</taxon>
        <taxon>Neognathae</taxon>
        <taxon>Neoaves</taxon>
        <taxon>Otidimorphae</taxon>
        <taxon>Cuculiformes</taxon>
        <taxon>Cuculidae</taxon>
        <taxon>Cuculus</taxon>
    </lineage>
</organism>
<evidence type="ECO:0000313" key="2">
    <source>
        <dbReference type="EMBL" id="KFO74109.1"/>
    </source>
</evidence>
<protein>
    <submittedName>
        <fullName evidence="2">Uncharacterized protein</fullName>
    </submittedName>
</protein>
<keyword evidence="3" id="KW-1185">Reference proteome</keyword>
<dbReference type="AlphaFoldDB" id="A0A091FY40"/>
<feature type="non-terminal residue" evidence="2">
    <location>
        <position position="1"/>
    </location>
</feature>
<evidence type="ECO:0000256" key="1">
    <source>
        <dbReference type="SAM" id="SignalP"/>
    </source>
</evidence>
<feature type="non-terminal residue" evidence="2">
    <location>
        <position position="84"/>
    </location>
</feature>
<evidence type="ECO:0000313" key="3">
    <source>
        <dbReference type="Proteomes" id="UP000053760"/>
    </source>
</evidence>
<keyword evidence="1" id="KW-0732">Signal</keyword>
<feature type="signal peptide" evidence="1">
    <location>
        <begin position="1"/>
        <end position="24"/>
    </location>
</feature>
<dbReference type="Proteomes" id="UP000053760">
    <property type="component" value="Unassembled WGS sequence"/>
</dbReference>
<dbReference type="EMBL" id="KL447480">
    <property type="protein sequence ID" value="KFO74109.1"/>
    <property type="molecule type" value="Genomic_DNA"/>
</dbReference>
<accession>A0A091FY40</accession>
<feature type="chain" id="PRO_5001873677" evidence="1">
    <location>
        <begin position="25"/>
        <end position="84"/>
    </location>
</feature>
<sequence length="84" mass="9309">VLVLVLVFVLVVLNLMEVFMGGNGHPDDQHHHLGEADLSILVDIKVLHDFINGGLVFHVLKGREKVVCKLLLNHELQLLLGQSV</sequence>
<reference evidence="2 3" key="1">
    <citation type="submission" date="2014-04" db="EMBL/GenBank/DDBJ databases">
        <title>Genome evolution of avian class.</title>
        <authorList>
            <person name="Zhang G."/>
            <person name="Li C."/>
        </authorList>
    </citation>
    <scope>NUCLEOTIDE SEQUENCE [LARGE SCALE GENOMIC DNA]</scope>
    <source>
        <strain evidence="2">BGI_N303</strain>
    </source>
</reference>